<evidence type="ECO:0000256" key="6">
    <source>
        <dbReference type="ARBA" id="ARBA00023125"/>
    </source>
</evidence>
<protein>
    <submittedName>
        <fullName evidence="11">Methyl-CpG-binding domain protein 2</fullName>
    </submittedName>
</protein>
<dbReference type="PANTHER" id="PTHR12396">
    <property type="entry name" value="METHYL-CPG BINDING PROTEIN, MBD"/>
    <property type="match status" value="1"/>
</dbReference>
<evidence type="ECO:0000256" key="2">
    <source>
        <dbReference type="ARBA" id="ARBA00004286"/>
    </source>
</evidence>
<dbReference type="Pfam" id="PF16564">
    <property type="entry name" value="MBDa"/>
    <property type="match status" value="1"/>
</dbReference>
<sequence length="268" mass="30243">MELKRQSDCPSLPPGWRREEVVRQSGLSAGKTDVYYYSPDGKKVRSKPMMARYLGEGFDLATFDFRTGKINHSSIRKSKRPNSGPYDFARGIRQDSSLSLPIRQTASIFKQPVTVKRIREDTDSKTKTDLKHGPQDPPKQLFWEKRLQGFHAVDSSEDILKALDLPRNVQGVGPELSTENILQSISAALHMNNGPVMGQGNNKQALSKNPGANIDANQPHIQQTMITEEDIKRQEMKVIEARRRLEEAMKGISYETSFNQKTHFVACS</sequence>
<keyword evidence="5" id="KW-0805">Transcription regulation</keyword>
<dbReference type="Proteomes" id="UP000596742">
    <property type="component" value="Unassembled WGS sequence"/>
</dbReference>
<evidence type="ECO:0000256" key="7">
    <source>
        <dbReference type="ARBA" id="ARBA00023163"/>
    </source>
</evidence>
<evidence type="ECO:0000256" key="5">
    <source>
        <dbReference type="ARBA" id="ARBA00023015"/>
    </source>
</evidence>
<dbReference type="InterPro" id="IPR032343">
    <property type="entry name" value="MBD2/MBD3_p55-bd"/>
</dbReference>
<dbReference type="OrthoDB" id="10072024at2759"/>
<dbReference type="Pfam" id="PF14048">
    <property type="entry name" value="MBD_C"/>
    <property type="match status" value="1"/>
</dbReference>
<dbReference type="FunFam" id="3.30.890.10:FF:000003">
    <property type="entry name" value="methyl-CpG-binding domain protein 2"/>
    <property type="match status" value="1"/>
</dbReference>
<dbReference type="GO" id="GO:0000122">
    <property type="term" value="P:negative regulation of transcription by RNA polymerase II"/>
    <property type="evidence" value="ECO:0007669"/>
    <property type="project" value="TreeGrafter"/>
</dbReference>
<evidence type="ECO:0000256" key="9">
    <source>
        <dbReference type="SAM" id="MobiDB-lite"/>
    </source>
</evidence>
<gene>
    <name evidence="11" type="ORF">MGAL_10B023395</name>
</gene>
<comment type="subcellular location">
    <subcellularLocation>
        <location evidence="2">Chromosome</location>
    </subcellularLocation>
    <subcellularLocation>
        <location evidence="1">Nucleus</location>
    </subcellularLocation>
</comment>
<feature type="domain" description="MBD" evidence="10">
    <location>
        <begin position="2"/>
        <end position="70"/>
    </location>
</feature>
<dbReference type="GO" id="GO:0008327">
    <property type="term" value="F:methyl-CpG binding"/>
    <property type="evidence" value="ECO:0007669"/>
    <property type="project" value="TreeGrafter"/>
</dbReference>
<dbReference type="InterPro" id="IPR016177">
    <property type="entry name" value="DNA-bd_dom_sf"/>
</dbReference>
<evidence type="ECO:0000259" key="10">
    <source>
        <dbReference type="PROSITE" id="PS50982"/>
    </source>
</evidence>
<evidence type="ECO:0000313" key="12">
    <source>
        <dbReference type="Proteomes" id="UP000596742"/>
    </source>
</evidence>
<dbReference type="GO" id="GO:0000118">
    <property type="term" value="C:histone deacetylase complex"/>
    <property type="evidence" value="ECO:0007669"/>
    <property type="project" value="UniProtKB-ARBA"/>
</dbReference>
<reference evidence="11" key="1">
    <citation type="submission" date="2018-11" db="EMBL/GenBank/DDBJ databases">
        <authorList>
            <person name="Alioto T."/>
            <person name="Alioto T."/>
        </authorList>
    </citation>
    <scope>NUCLEOTIDE SEQUENCE</scope>
</reference>
<dbReference type="EMBL" id="UYJE01007733">
    <property type="protein sequence ID" value="VDI57502.1"/>
    <property type="molecule type" value="Genomic_DNA"/>
</dbReference>
<dbReference type="Gene3D" id="3.30.890.10">
    <property type="entry name" value="Methyl-cpg-binding Protein 2, Chain A"/>
    <property type="match status" value="1"/>
</dbReference>
<dbReference type="Pfam" id="PF01429">
    <property type="entry name" value="MBD"/>
    <property type="match status" value="1"/>
</dbReference>
<keyword evidence="8" id="KW-0539">Nucleus</keyword>
<dbReference type="AlphaFoldDB" id="A0A8B6G1U0"/>
<evidence type="ECO:0000256" key="4">
    <source>
        <dbReference type="ARBA" id="ARBA00022553"/>
    </source>
</evidence>
<keyword evidence="12" id="KW-1185">Reference proteome</keyword>
<evidence type="ECO:0000256" key="1">
    <source>
        <dbReference type="ARBA" id="ARBA00004123"/>
    </source>
</evidence>
<dbReference type="SMART" id="SM00391">
    <property type="entry name" value="MBD"/>
    <property type="match status" value="1"/>
</dbReference>
<dbReference type="SUPFAM" id="SSF54171">
    <property type="entry name" value="DNA-binding domain"/>
    <property type="match status" value="1"/>
</dbReference>
<keyword evidence="7" id="KW-0804">Transcription</keyword>
<feature type="region of interest" description="Disordered" evidence="9">
    <location>
        <begin position="1"/>
        <end position="24"/>
    </location>
</feature>
<keyword evidence="3" id="KW-0158">Chromosome</keyword>
<feature type="region of interest" description="Disordered" evidence="9">
    <location>
        <begin position="117"/>
        <end position="139"/>
    </location>
</feature>
<accession>A0A8B6G1U0</accession>
<dbReference type="PROSITE" id="PS50982">
    <property type="entry name" value="MBD"/>
    <property type="match status" value="1"/>
</dbReference>
<name>A0A8B6G1U0_MYTGA</name>
<evidence type="ECO:0000256" key="8">
    <source>
        <dbReference type="ARBA" id="ARBA00023242"/>
    </source>
</evidence>
<dbReference type="GO" id="GO:0006346">
    <property type="term" value="P:DNA methylation-dependent constitutive heterochromatin formation"/>
    <property type="evidence" value="ECO:0007669"/>
    <property type="project" value="TreeGrafter"/>
</dbReference>
<keyword evidence="4" id="KW-0597">Phosphoprotein</keyword>
<proteinExistence type="predicted"/>
<evidence type="ECO:0000256" key="3">
    <source>
        <dbReference type="ARBA" id="ARBA00022454"/>
    </source>
</evidence>
<dbReference type="PANTHER" id="PTHR12396:SF0">
    <property type="entry name" value="METHYL-CPG BINDING DOMAIN PROTEIN-LIKE, ISOFORM C"/>
    <property type="match status" value="1"/>
</dbReference>
<evidence type="ECO:0000313" key="11">
    <source>
        <dbReference type="EMBL" id="VDI57502.1"/>
    </source>
</evidence>
<dbReference type="InterPro" id="IPR025884">
    <property type="entry name" value="MeCpG-bd_2/3_C_dom"/>
</dbReference>
<feature type="compositionally biased region" description="Basic and acidic residues" evidence="9">
    <location>
        <begin position="117"/>
        <end position="134"/>
    </location>
</feature>
<dbReference type="GO" id="GO:0000785">
    <property type="term" value="C:chromatin"/>
    <property type="evidence" value="ECO:0007669"/>
    <property type="project" value="UniProtKB-ARBA"/>
</dbReference>
<comment type="caution">
    <text evidence="11">The sequence shown here is derived from an EMBL/GenBank/DDBJ whole genome shotgun (WGS) entry which is preliminary data.</text>
</comment>
<keyword evidence="6" id="KW-0238">DNA-binding</keyword>
<organism evidence="11 12">
    <name type="scientific">Mytilus galloprovincialis</name>
    <name type="common">Mediterranean mussel</name>
    <dbReference type="NCBI Taxonomy" id="29158"/>
    <lineage>
        <taxon>Eukaryota</taxon>
        <taxon>Metazoa</taxon>
        <taxon>Spiralia</taxon>
        <taxon>Lophotrochozoa</taxon>
        <taxon>Mollusca</taxon>
        <taxon>Bivalvia</taxon>
        <taxon>Autobranchia</taxon>
        <taxon>Pteriomorphia</taxon>
        <taxon>Mytilida</taxon>
        <taxon>Mytiloidea</taxon>
        <taxon>Mytilidae</taxon>
        <taxon>Mytilinae</taxon>
        <taxon>Mytilus</taxon>
    </lineage>
</organism>
<dbReference type="InterPro" id="IPR001739">
    <property type="entry name" value="Methyl_CpG_DNA-bd"/>
</dbReference>
<dbReference type="CDD" id="cd01396">
    <property type="entry name" value="MeCP2_MBD"/>
    <property type="match status" value="1"/>
</dbReference>